<keyword evidence="1" id="KW-0805">Transcription regulation</keyword>
<evidence type="ECO:0000313" key="5">
    <source>
        <dbReference type="EMBL" id="AFL85752.1"/>
    </source>
</evidence>
<dbReference type="PANTHER" id="PTHR43280:SF28">
    <property type="entry name" value="HTH-TYPE TRANSCRIPTIONAL ACTIVATOR RHAS"/>
    <property type="match status" value="1"/>
</dbReference>
<proteinExistence type="predicted"/>
<gene>
    <name evidence="5" type="ordered locus">Belba_3242</name>
</gene>
<reference evidence="6" key="1">
    <citation type="submission" date="2012-06" db="EMBL/GenBank/DDBJ databases">
        <title>The complete genome of Belliella baltica DSM 15883.</title>
        <authorList>
            <person name="Lucas S."/>
            <person name="Copeland A."/>
            <person name="Lapidus A."/>
            <person name="Goodwin L."/>
            <person name="Pitluck S."/>
            <person name="Peters L."/>
            <person name="Mikhailova N."/>
            <person name="Davenport K."/>
            <person name="Kyrpides N."/>
            <person name="Mavromatis K."/>
            <person name="Pagani I."/>
            <person name="Ivanova N."/>
            <person name="Ovchinnikova G."/>
            <person name="Zeytun A."/>
            <person name="Detter J.C."/>
            <person name="Han C."/>
            <person name="Land M."/>
            <person name="Hauser L."/>
            <person name="Markowitz V."/>
            <person name="Cheng J.-F."/>
            <person name="Hugenholtz P."/>
            <person name="Woyke T."/>
            <person name="Wu D."/>
            <person name="Tindall B."/>
            <person name="Pomrenke H."/>
            <person name="Brambilla E."/>
            <person name="Klenk H.-P."/>
            <person name="Eisen J.A."/>
        </authorList>
    </citation>
    <scope>NUCLEOTIDE SEQUENCE [LARGE SCALE GENOMIC DNA]</scope>
    <source>
        <strain evidence="6">DSM 15883 / CIP 108006 / LMG 21964 / BA134</strain>
    </source>
</reference>
<dbReference type="STRING" id="866536.Belba_3242"/>
<dbReference type="InterPro" id="IPR018060">
    <property type="entry name" value="HTH_AraC"/>
</dbReference>
<dbReference type="SMART" id="SM00342">
    <property type="entry name" value="HTH_ARAC"/>
    <property type="match status" value="1"/>
</dbReference>
<dbReference type="PROSITE" id="PS01124">
    <property type="entry name" value="HTH_ARAC_FAMILY_2"/>
    <property type="match status" value="1"/>
</dbReference>
<dbReference type="GO" id="GO:0003700">
    <property type="term" value="F:DNA-binding transcription factor activity"/>
    <property type="evidence" value="ECO:0007669"/>
    <property type="project" value="InterPro"/>
</dbReference>
<evidence type="ECO:0000259" key="4">
    <source>
        <dbReference type="PROSITE" id="PS01124"/>
    </source>
</evidence>
<dbReference type="PANTHER" id="PTHR43280">
    <property type="entry name" value="ARAC-FAMILY TRANSCRIPTIONAL REGULATOR"/>
    <property type="match status" value="1"/>
</dbReference>
<feature type="domain" description="HTH araC/xylS-type" evidence="4">
    <location>
        <begin position="222"/>
        <end position="320"/>
    </location>
</feature>
<name>I3Z934_BELBD</name>
<dbReference type="PATRIC" id="fig|866536.3.peg.3364"/>
<keyword evidence="3" id="KW-0804">Transcription</keyword>
<keyword evidence="6" id="KW-1185">Reference proteome</keyword>
<organism evidence="5 6">
    <name type="scientific">Belliella baltica (strain DSM 15883 / CIP 108006 / LMG 21964 / BA134)</name>
    <dbReference type="NCBI Taxonomy" id="866536"/>
    <lineage>
        <taxon>Bacteria</taxon>
        <taxon>Pseudomonadati</taxon>
        <taxon>Bacteroidota</taxon>
        <taxon>Cytophagia</taxon>
        <taxon>Cytophagales</taxon>
        <taxon>Cyclobacteriaceae</taxon>
        <taxon>Belliella</taxon>
    </lineage>
</organism>
<dbReference type="SUPFAM" id="SSF46689">
    <property type="entry name" value="Homeodomain-like"/>
    <property type="match status" value="1"/>
</dbReference>
<dbReference type="InterPro" id="IPR009057">
    <property type="entry name" value="Homeodomain-like_sf"/>
</dbReference>
<protein>
    <submittedName>
        <fullName evidence="5">DNA-binding domain-containing protein, AraC-type</fullName>
    </submittedName>
</protein>
<keyword evidence="2 5" id="KW-0238">DNA-binding</keyword>
<dbReference type="GO" id="GO:0043565">
    <property type="term" value="F:sequence-specific DNA binding"/>
    <property type="evidence" value="ECO:0007669"/>
    <property type="project" value="InterPro"/>
</dbReference>
<dbReference type="Proteomes" id="UP000006050">
    <property type="component" value="Chromosome"/>
</dbReference>
<dbReference type="AlphaFoldDB" id="I3Z934"/>
<dbReference type="EMBL" id="CP003281">
    <property type="protein sequence ID" value="AFL85752.1"/>
    <property type="molecule type" value="Genomic_DNA"/>
</dbReference>
<dbReference type="KEGG" id="bbd:Belba_3242"/>
<evidence type="ECO:0000256" key="1">
    <source>
        <dbReference type="ARBA" id="ARBA00023015"/>
    </source>
</evidence>
<dbReference type="Pfam" id="PF12833">
    <property type="entry name" value="HTH_18"/>
    <property type="match status" value="1"/>
</dbReference>
<dbReference type="Gene3D" id="1.10.10.60">
    <property type="entry name" value="Homeodomain-like"/>
    <property type="match status" value="1"/>
</dbReference>
<evidence type="ECO:0000256" key="3">
    <source>
        <dbReference type="ARBA" id="ARBA00023163"/>
    </source>
</evidence>
<accession>I3Z934</accession>
<evidence type="ECO:0000313" key="6">
    <source>
        <dbReference type="Proteomes" id="UP000006050"/>
    </source>
</evidence>
<dbReference type="HOGENOM" id="CLU_865128_0_0_10"/>
<dbReference type="RefSeq" id="WP_014773691.1">
    <property type="nucleotide sequence ID" value="NC_018010.1"/>
</dbReference>
<evidence type="ECO:0000256" key="2">
    <source>
        <dbReference type="ARBA" id="ARBA00023125"/>
    </source>
</evidence>
<dbReference type="eggNOG" id="COG2207">
    <property type="taxonomic scope" value="Bacteria"/>
</dbReference>
<dbReference type="OrthoDB" id="4480133at2"/>
<sequence>MKDLLSKEKYDGQIEDGVFISPFPVPKYQLLKTKWQVSPKGKTVICRYSGDGFKIAYVHCKNAEAVHICYGHDREFLNSKFTLKGHSTLVSDTLKSNQRTENFQLLKGKYCSETVLEQKEFESIFLALSPDWLDRYQKELENTGRFCGSLHKTLLNKLAKPIRYSSRVGDLVGNLKKIMSPYFFDETYLVLKIKEVLFLLHSEIRESFTIANGIHGDIRLLETFVDYIEENFFFNSNISTVYEELGCSATAMNRIVKSHIGITPKELLTQTRMDYAKEQLESGAMNVSELGHALHYSTQNHFSRAFRNWFGYSPSQIKKES</sequence>